<evidence type="ECO:0000256" key="1">
    <source>
        <dbReference type="ARBA" id="ARBA00004141"/>
    </source>
</evidence>
<evidence type="ECO:0000256" key="7">
    <source>
        <dbReference type="RuleBase" id="RU361218"/>
    </source>
</evidence>
<feature type="transmembrane region" description="Helical" evidence="7">
    <location>
        <begin position="196"/>
        <end position="221"/>
    </location>
</feature>
<feature type="disulfide bond" evidence="6">
    <location>
        <begin position="149"/>
        <end position="164"/>
    </location>
</feature>
<dbReference type="PIRSF" id="PIRSF002419">
    <property type="entry name" value="Tetraspanin"/>
    <property type="match status" value="1"/>
</dbReference>
<dbReference type="InterPro" id="IPR018499">
    <property type="entry name" value="Tetraspanin/Peripherin"/>
</dbReference>
<dbReference type="SUPFAM" id="SSF48652">
    <property type="entry name" value="Tetraspanin"/>
    <property type="match status" value="1"/>
</dbReference>
<dbReference type="Gene3D" id="1.10.1450.10">
    <property type="entry name" value="Tetraspanin"/>
    <property type="match status" value="1"/>
</dbReference>
<keyword evidence="6" id="KW-1015">Disulfide bond</keyword>
<proteinExistence type="inferred from homology"/>
<dbReference type="PANTHER" id="PTHR19282">
    <property type="entry name" value="TETRASPANIN"/>
    <property type="match status" value="1"/>
</dbReference>
<dbReference type="EMBL" id="GGLE01003006">
    <property type="protein sequence ID" value="MBY07132.1"/>
    <property type="molecule type" value="Transcribed_RNA"/>
</dbReference>
<name>A0A2R5LCA7_9ACAR</name>
<dbReference type="AlphaFoldDB" id="A0A2R5LCA7"/>
<evidence type="ECO:0000256" key="3">
    <source>
        <dbReference type="ARBA" id="ARBA00022692"/>
    </source>
</evidence>
<feature type="transmembrane region" description="Helical" evidence="7">
    <location>
        <begin position="83"/>
        <end position="105"/>
    </location>
</feature>
<feature type="transmembrane region" description="Helical" evidence="7">
    <location>
        <begin position="12"/>
        <end position="33"/>
    </location>
</feature>
<dbReference type="InterPro" id="IPR008952">
    <property type="entry name" value="Tetraspanin_EC2_sf"/>
</dbReference>
<dbReference type="PROSITE" id="PS51257">
    <property type="entry name" value="PROKAR_LIPOPROTEIN"/>
    <property type="match status" value="1"/>
</dbReference>
<dbReference type="Pfam" id="PF00335">
    <property type="entry name" value="Tetraspanin"/>
    <property type="match status" value="1"/>
</dbReference>
<keyword evidence="3 7" id="KW-0812">Transmembrane</keyword>
<evidence type="ECO:0000313" key="8">
    <source>
        <dbReference type="EMBL" id="MBY07132.1"/>
    </source>
</evidence>
<evidence type="ECO:0000256" key="5">
    <source>
        <dbReference type="ARBA" id="ARBA00023136"/>
    </source>
</evidence>
<protein>
    <recommendedName>
        <fullName evidence="7">Tetraspanin</fullName>
    </recommendedName>
</protein>
<evidence type="ECO:0000256" key="6">
    <source>
        <dbReference type="PIRSR" id="PIRSR002419-1"/>
    </source>
</evidence>
<dbReference type="CDD" id="cd03127">
    <property type="entry name" value="tetraspanin_LEL"/>
    <property type="match status" value="1"/>
</dbReference>
<feature type="transmembrane region" description="Helical" evidence="7">
    <location>
        <begin position="53"/>
        <end position="78"/>
    </location>
</feature>
<accession>A0A2R5LCA7</accession>
<dbReference type="PANTHER" id="PTHR19282:SF551">
    <property type="entry name" value="RE08073P-RELATED"/>
    <property type="match status" value="1"/>
</dbReference>
<evidence type="ECO:0000256" key="4">
    <source>
        <dbReference type="ARBA" id="ARBA00022989"/>
    </source>
</evidence>
<comment type="similarity">
    <text evidence="2 7">Belongs to the tetraspanin (TM4SF) family.</text>
</comment>
<evidence type="ECO:0000256" key="2">
    <source>
        <dbReference type="ARBA" id="ARBA00006840"/>
    </source>
</evidence>
<comment type="subcellular location">
    <subcellularLocation>
        <location evidence="1 7">Membrane</location>
        <topology evidence="1 7">Multi-pass membrane protein</topology>
    </subcellularLocation>
</comment>
<dbReference type="InterPro" id="IPR000301">
    <property type="entry name" value="Tetraspanin_animals"/>
</dbReference>
<dbReference type="PRINTS" id="PR00259">
    <property type="entry name" value="TMFOUR"/>
</dbReference>
<organism evidence="8">
    <name type="scientific">Ornithodoros turicata</name>
    <dbReference type="NCBI Taxonomy" id="34597"/>
    <lineage>
        <taxon>Eukaryota</taxon>
        <taxon>Metazoa</taxon>
        <taxon>Ecdysozoa</taxon>
        <taxon>Arthropoda</taxon>
        <taxon>Chelicerata</taxon>
        <taxon>Arachnida</taxon>
        <taxon>Acari</taxon>
        <taxon>Parasitiformes</taxon>
        <taxon>Ixodida</taxon>
        <taxon>Ixodoidea</taxon>
        <taxon>Argasidae</taxon>
        <taxon>Ornithodorinae</taxon>
        <taxon>Ornithodoros</taxon>
    </lineage>
</organism>
<reference evidence="8" key="1">
    <citation type="submission" date="2018-03" db="EMBL/GenBank/DDBJ databases">
        <title>The relapsing fever spirochete Borrelia turicatae persists in the highly oxidative environment of its soft-bodied tick vector.</title>
        <authorList>
            <person name="Bourret T.J."/>
            <person name="Boyle W.K."/>
            <person name="Valenzuela J.G."/>
            <person name="Oliveira F."/>
            <person name="Lopez J.E."/>
        </authorList>
    </citation>
    <scope>NUCLEOTIDE SEQUENCE</scope>
    <source>
        <strain evidence="8">Kansas strain/isolate</strain>
        <tissue evidence="8">Salivary glands</tissue>
    </source>
</reference>
<keyword evidence="4 7" id="KW-1133">Transmembrane helix</keyword>
<keyword evidence="5 7" id="KW-0472">Membrane</keyword>
<sequence>MGYRWLRFTLITTNVVVWLLGLSLLVAGCLLIVDQDVKEVTHNFDIFDNYRVAGVFTIVVGTCLSCVGFLGCCGALFLNGCLLLTYIMLMAVFLVLEFTVMGLVWKHANVYELEENVSEAFRKLILKSRNGIFAVEMFLDRVQQDLKCCGGHGPDDYILLEMDCSAGCFYYTSGEVVTYSQGCGKAVSDFLMGKSLAIGLVCLFIILIQLFAVGCAVYLYLDQRNKKPTPV</sequence>
<dbReference type="GO" id="GO:0005886">
    <property type="term" value="C:plasma membrane"/>
    <property type="evidence" value="ECO:0007669"/>
    <property type="project" value="TreeGrafter"/>
</dbReference>